<dbReference type="InterPro" id="IPR018515">
    <property type="entry name" value="Tuberin-type_domain"/>
</dbReference>
<dbReference type="PANTHER" id="PTHR10063:SF0">
    <property type="entry name" value="TUBERIN"/>
    <property type="match status" value="1"/>
</dbReference>
<sequence>MSTHHPTFGRSSGIGNVFKSISKSLKSTSSKNVPISINPTVIGGGSDQQKLFNQLQNGPLPRRASAASKVTESLRTYAISSIPEIWYLARDMCDSRIQSYIRRVALELLIECIKQDDTASVSIRLMYFKDIASFCQLSENKVDPDLDLFLKALRVLTNDGRDIHDFCIYDKEKNLNRFIEQSLFVLGKSAKYYTDRDDEETLSDNNAFQNLLEIIRLTENCLKFSFSYIDETTISSVIFQIVSIASRTSNAQIIIACLELLRSVVVFGSIPMKCYGDTIEFLCSIYGLSNELTNLTWDLINNLCIEQKLQIAISTLCDIASNNDVQHYKSMDTINYSNILSSVRSNVTINSHASTKELSRSLVSCMGSIQILERIIVICCLENRSMIDGSYILIFKAAQKTISYNIPIINTAYLRSFDRLFSSQLDEEFNMRIPFDKLLPFQLWYSNTFSLYDVLASLRLNSEQDINYLKSICTSLQELYESHELHSPKDKLVNFFMDHYQYLSASNIKFILNYYSEEKLCSLLNPLWKENCVKLLDYFYYPMLIKTTSSSTKLSGDHTDSEQIANIRLETLRVIKEGHDISMSIFDENIINYEIIFDLFKRSVVEQDERITKYLADNFLTDIALRSSLSFFNELSKVFMPGFQVKNNSERRRSLVSMSSLGSTSQVSGIYEQYNQFSSSFLQTVTESIVRVFLISSTEDGAKAQEVFRLLIIICQYALAVEDADLLLILCRCLVRLRVTGERFIFFSKPIDMDGLATTFGRNTQDADFNKDEKFQWTYPETLDYLPEKFFNQPSKGLKLFNPNGIKMIFADDEYSIDISQWFSIVLEIMSKFINWEVYSYIWAHFCSQLANMMLFLNNAEEIVKLKTIVCDQLMLNLPKTLSVPENLTKANLQVAFVRTLSALLGYHDLFSKYDEDQIIKALLFGLSSWEKTAIPCINILTICCYAIPLSIKKSLPAILSKLQTRVTSAFASSHTLEFLMSLIHLPTLTSSFTVDEYKRVFAIAFKYIEYSNDIKERKTTDEFQEEEVLQTHGIDAEVEQTPTTQATKITPILSEYLSTLSYNVISSWFLKMDLSERKQVSSFLIKNLILLSNDGKVLNDQTLAYLELIARFTYSDLPLKIINPCKANEILLKKLQNTGHENYMSTNRWILGCSIISIDTNMITGESLFTFRRPTGVSIFRVELDPSMIPEWISLTKSNFSSGTNLKPVFNSNHMLLQIFSSMDTENKFKPLPLIEEPVTLRAISAFDRIPVVEYHKVGLIYIGPNQSEETEILSNKVGSHDYQHLLDNVGGLIKLKDCKDVYLGGLDNENNMDGEYAIFWNNQTTQLIFHTATMMPQNENDKYFDFKKRHIGNNYVNIFFDESGLPFNFNVIKSQFNFLNIVISSHTPSSSLVAVRGGLSNVESNSSTPQVQEGTGNSYIGSNYQKYFKVKTYRRSGVPGVFATCHFKIISEDQLPIFIRNLALTADLFASVWHSSVTGSYTSNWAHRARQINILREKTIQNHQNLREEQDKNVTTNANSTANMNTTQAFLQQLQFDSQTSSNPRDYTNESGDKYEYLSQNDNELFSALEFNSYT</sequence>
<dbReference type="InterPro" id="IPR024584">
    <property type="entry name" value="Tuberin_N"/>
</dbReference>
<proteinExistence type="predicted"/>
<dbReference type="PANTHER" id="PTHR10063">
    <property type="entry name" value="TUBERIN"/>
    <property type="match status" value="1"/>
</dbReference>
<dbReference type="PROSITE" id="PS50085">
    <property type="entry name" value="RAPGAP"/>
    <property type="match status" value="1"/>
</dbReference>
<evidence type="ECO:0000256" key="1">
    <source>
        <dbReference type="ARBA" id="ARBA00022468"/>
    </source>
</evidence>
<dbReference type="GO" id="GO:0005634">
    <property type="term" value="C:nucleus"/>
    <property type="evidence" value="ECO:0007669"/>
    <property type="project" value="InterPro"/>
</dbReference>
<accession>Q6BUX5</accession>
<dbReference type="KEGG" id="dha:DEHA2C07172g"/>
<dbReference type="InterPro" id="IPR027107">
    <property type="entry name" value="Tuberin/Ral-act_asu"/>
</dbReference>
<keyword evidence="4" id="KW-1185">Reference proteome</keyword>
<evidence type="ECO:0000313" key="3">
    <source>
        <dbReference type="EMBL" id="CAG86052.2"/>
    </source>
</evidence>
<keyword evidence="1" id="KW-0343">GTPase activation</keyword>
<evidence type="ECO:0000313" key="4">
    <source>
        <dbReference type="Proteomes" id="UP000000599"/>
    </source>
</evidence>
<dbReference type="EMBL" id="CR382135">
    <property type="protein sequence ID" value="CAG86052.2"/>
    <property type="molecule type" value="Genomic_DNA"/>
</dbReference>
<gene>
    <name evidence="3" type="ordered locus">DEHA2C07172g</name>
</gene>
<dbReference type="GO" id="GO:0005096">
    <property type="term" value="F:GTPase activator activity"/>
    <property type="evidence" value="ECO:0007669"/>
    <property type="project" value="UniProtKB-KW"/>
</dbReference>
<organism evidence="3 4">
    <name type="scientific">Debaryomyces hansenii (strain ATCC 36239 / CBS 767 / BCRC 21394 / JCM 1990 / NBRC 0083 / IGC 2968)</name>
    <name type="common">Yeast</name>
    <name type="synonym">Torulaspora hansenii</name>
    <dbReference type="NCBI Taxonomy" id="284592"/>
    <lineage>
        <taxon>Eukaryota</taxon>
        <taxon>Fungi</taxon>
        <taxon>Dikarya</taxon>
        <taxon>Ascomycota</taxon>
        <taxon>Saccharomycotina</taxon>
        <taxon>Pichiomycetes</taxon>
        <taxon>Debaryomycetaceae</taxon>
        <taxon>Debaryomyces</taxon>
    </lineage>
</organism>
<dbReference type="Pfam" id="PF11864">
    <property type="entry name" value="DUF3384"/>
    <property type="match status" value="1"/>
</dbReference>
<dbReference type="HOGENOM" id="CLU_003828_0_0_1"/>
<dbReference type="InterPro" id="IPR000331">
    <property type="entry name" value="Rap/Ran_GAP_dom"/>
</dbReference>
<dbReference type="SUPFAM" id="SSF111347">
    <property type="entry name" value="Rap/Ran-GAP"/>
    <property type="match status" value="1"/>
</dbReference>
<dbReference type="GO" id="GO:0051056">
    <property type="term" value="P:regulation of small GTPase mediated signal transduction"/>
    <property type="evidence" value="ECO:0007669"/>
    <property type="project" value="InterPro"/>
</dbReference>
<dbReference type="FunFam" id="3.40.50.11210:FF:000007">
    <property type="entry name" value="Tuberous sclerosis 2"/>
    <property type="match status" value="1"/>
</dbReference>
<dbReference type="Pfam" id="PF03542">
    <property type="entry name" value="Tuberin"/>
    <property type="match status" value="1"/>
</dbReference>
<dbReference type="OMA" id="ATRFLMN"/>
<name>Q6BUX5_DEBHA</name>
<dbReference type="InterPro" id="IPR035974">
    <property type="entry name" value="Rap/Ran-GAP_sf"/>
</dbReference>
<dbReference type="STRING" id="284592.Q6BUX5"/>
<dbReference type="Proteomes" id="UP000000599">
    <property type="component" value="Chromosome C"/>
</dbReference>
<reference evidence="3 4" key="1">
    <citation type="journal article" date="2004" name="Nature">
        <title>Genome evolution in yeasts.</title>
        <authorList>
            <consortium name="Genolevures"/>
            <person name="Dujon B."/>
            <person name="Sherman D."/>
            <person name="Fischer G."/>
            <person name="Durrens P."/>
            <person name="Casaregola S."/>
            <person name="Lafontaine I."/>
            <person name="de Montigny J."/>
            <person name="Marck C."/>
            <person name="Neuveglise C."/>
            <person name="Talla E."/>
            <person name="Goffard N."/>
            <person name="Frangeul L."/>
            <person name="Aigle M."/>
            <person name="Anthouard V."/>
            <person name="Babour A."/>
            <person name="Barbe V."/>
            <person name="Barnay S."/>
            <person name="Blanchin S."/>
            <person name="Beckerich J.M."/>
            <person name="Beyne E."/>
            <person name="Bleykasten C."/>
            <person name="Boisrame A."/>
            <person name="Boyer J."/>
            <person name="Cattolico L."/>
            <person name="Confanioleri F."/>
            <person name="de Daruvar A."/>
            <person name="Despons L."/>
            <person name="Fabre E."/>
            <person name="Fairhead C."/>
            <person name="Ferry-Dumazet H."/>
            <person name="Groppi A."/>
            <person name="Hantraye F."/>
            <person name="Hennequin C."/>
            <person name="Jauniaux N."/>
            <person name="Joyet P."/>
            <person name="Kachouri R."/>
            <person name="Kerrest A."/>
            <person name="Koszul R."/>
            <person name="Lemaire M."/>
            <person name="Lesur I."/>
            <person name="Ma L."/>
            <person name="Muller H."/>
            <person name="Nicaud J.M."/>
            <person name="Nikolski M."/>
            <person name="Oztas S."/>
            <person name="Ozier-Kalogeropoulos O."/>
            <person name="Pellenz S."/>
            <person name="Potier S."/>
            <person name="Richard G.F."/>
            <person name="Straub M.L."/>
            <person name="Suleau A."/>
            <person name="Swennene D."/>
            <person name="Tekaia F."/>
            <person name="Wesolowski-Louvel M."/>
            <person name="Westhof E."/>
            <person name="Wirth B."/>
            <person name="Zeniou-Meyer M."/>
            <person name="Zivanovic I."/>
            <person name="Bolotin-Fukuhara M."/>
            <person name="Thierry A."/>
            <person name="Bouchier C."/>
            <person name="Caudron B."/>
            <person name="Scarpelli C."/>
            <person name="Gaillardin C."/>
            <person name="Weissenbach J."/>
            <person name="Wincker P."/>
            <person name="Souciet J.L."/>
        </authorList>
    </citation>
    <scope>NUCLEOTIDE SEQUENCE [LARGE SCALE GENOMIC DNA]</scope>
    <source>
        <strain evidence="4">ATCC 36239 / CBS 767 / BCRC 21394 / JCM 1990 / NBRC 0083 / IGC 2968</strain>
    </source>
</reference>
<dbReference type="VEuPathDB" id="FungiDB:DEHA2C07172g"/>
<evidence type="ECO:0000259" key="2">
    <source>
        <dbReference type="PROSITE" id="PS50085"/>
    </source>
</evidence>
<dbReference type="RefSeq" id="XP_457994.2">
    <property type="nucleotide sequence ID" value="XM_457994.1"/>
</dbReference>
<dbReference type="GO" id="GO:0033596">
    <property type="term" value="C:TSC1-TSC2 complex"/>
    <property type="evidence" value="ECO:0007669"/>
    <property type="project" value="TreeGrafter"/>
</dbReference>
<feature type="domain" description="Rap-GAP" evidence="2">
    <location>
        <begin position="1245"/>
        <end position="1505"/>
    </location>
</feature>
<dbReference type="Pfam" id="PF02145">
    <property type="entry name" value="Rap_GAP"/>
    <property type="match status" value="1"/>
</dbReference>
<protein>
    <submittedName>
        <fullName evidence="3">DEHA2C07172p</fullName>
    </submittedName>
</protein>
<dbReference type="OrthoDB" id="19311at2759"/>
<dbReference type="GeneID" id="2900625"/>
<dbReference type="InParanoid" id="Q6BUX5"/>
<dbReference type="Gene3D" id="3.40.50.11210">
    <property type="entry name" value="Rap/Ran-GAP"/>
    <property type="match status" value="1"/>
</dbReference>
<dbReference type="eggNOG" id="KOG3687">
    <property type="taxonomic scope" value="Eukaryota"/>
</dbReference>
<dbReference type="GO" id="GO:0032007">
    <property type="term" value="P:negative regulation of TOR signaling"/>
    <property type="evidence" value="ECO:0007669"/>
    <property type="project" value="TreeGrafter"/>
</dbReference>